<dbReference type="KEGG" id="eiv:EIN_296590"/>
<evidence type="ECO:0000256" key="1">
    <source>
        <dbReference type="ARBA" id="ARBA00005595"/>
    </source>
</evidence>
<dbReference type="OrthoDB" id="360327at2759"/>
<dbReference type="PANTHER" id="PTHR12111:SF2">
    <property type="entry name" value="SPLICING FACTOR YJU2B-RELATED"/>
    <property type="match status" value="1"/>
</dbReference>
<dbReference type="GO" id="GO:0000398">
    <property type="term" value="P:mRNA splicing, via spliceosome"/>
    <property type="evidence" value="ECO:0007669"/>
    <property type="project" value="InterPro"/>
</dbReference>
<sequence length="191" mass="22283">MSITREDNDTPGLLSQIEFSESLTQTQPKRCMTVNLKMPFDIWCQQCNKQIAKGSRISAEKRTVGFHFSARIFEYVVYCKNCNQKISLRNDPQTEDYKLVLGARATRPFSQRQDKHTKLLKLATEPHKDVSSHFDSHREISEELTGRWGVLEQQMLTEEQNAIDDFDINQMLRKKRSKKVLRPLSEKSVYV</sequence>
<dbReference type="Proteomes" id="UP000014680">
    <property type="component" value="Unassembled WGS sequence"/>
</dbReference>
<dbReference type="Pfam" id="PF04502">
    <property type="entry name" value="Saf4_Yju2"/>
    <property type="match status" value="1"/>
</dbReference>
<accession>L7FKA1</accession>
<dbReference type="GO" id="GO:0071014">
    <property type="term" value="C:post-mRNA release spliceosomal complex"/>
    <property type="evidence" value="ECO:0007669"/>
    <property type="project" value="TreeGrafter"/>
</dbReference>
<organism evidence="2 3">
    <name type="scientific">Entamoeba invadens IP1</name>
    <dbReference type="NCBI Taxonomy" id="370355"/>
    <lineage>
        <taxon>Eukaryota</taxon>
        <taxon>Amoebozoa</taxon>
        <taxon>Evosea</taxon>
        <taxon>Archamoebae</taxon>
        <taxon>Mastigamoebida</taxon>
        <taxon>Entamoebidae</taxon>
        <taxon>Entamoeba</taxon>
    </lineage>
</organism>
<gene>
    <name evidence="2" type="ORF">EIN_296590</name>
</gene>
<protein>
    <submittedName>
        <fullName evidence="2">Uncharacterized protein</fullName>
    </submittedName>
</protein>
<comment type="similarity">
    <text evidence="1">Belongs to the CWC16 family.</text>
</comment>
<dbReference type="GeneID" id="14885326"/>
<proteinExistence type="inferred from homology"/>
<dbReference type="EMBL" id="KB206986">
    <property type="protein sequence ID" value="ELP86349.1"/>
    <property type="molecule type" value="Genomic_DNA"/>
</dbReference>
<reference evidence="2 3" key="1">
    <citation type="submission" date="2012-10" db="EMBL/GenBank/DDBJ databases">
        <authorList>
            <person name="Zafar N."/>
            <person name="Inman J."/>
            <person name="Hall N."/>
            <person name="Lorenzi H."/>
            <person name="Caler E."/>
        </authorList>
    </citation>
    <scope>NUCLEOTIDE SEQUENCE [LARGE SCALE GENOMIC DNA]</scope>
    <source>
        <strain evidence="2 3">IP1</strain>
    </source>
</reference>
<evidence type="ECO:0000313" key="2">
    <source>
        <dbReference type="EMBL" id="ELP86349.1"/>
    </source>
</evidence>
<name>L7FKA1_ENTIV</name>
<dbReference type="GO" id="GO:0005684">
    <property type="term" value="C:U2-type spliceosomal complex"/>
    <property type="evidence" value="ECO:0007669"/>
    <property type="project" value="TreeGrafter"/>
</dbReference>
<dbReference type="OMA" id="NEDKTMH"/>
<keyword evidence="3" id="KW-1185">Reference proteome</keyword>
<dbReference type="PANTHER" id="PTHR12111">
    <property type="entry name" value="SPLICING FACTOR YJU2"/>
    <property type="match status" value="1"/>
</dbReference>
<evidence type="ECO:0000313" key="3">
    <source>
        <dbReference type="Proteomes" id="UP000014680"/>
    </source>
</evidence>
<dbReference type="AlphaFoldDB" id="L7FKA1"/>
<dbReference type="VEuPathDB" id="AmoebaDB:EIN_296590"/>
<dbReference type="InterPro" id="IPR007590">
    <property type="entry name" value="Saf4/Yju2"/>
</dbReference>
<dbReference type="RefSeq" id="XP_004185695.1">
    <property type="nucleotide sequence ID" value="XM_004185647.1"/>
</dbReference>